<name>A0A1W6LJ14_9BACT</name>
<keyword evidence="2" id="KW-0227">DNA damage</keyword>
<keyword evidence="5" id="KW-0742">SOS response</keyword>
<feature type="domain" description="UmuC" evidence="6">
    <location>
        <begin position="16"/>
        <end position="198"/>
    </location>
</feature>
<dbReference type="PANTHER" id="PTHR11076:SF34">
    <property type="entry name" value="PROTEIN UMUC"/>
    <property type="match status" value="1"/>
</dbReference>
<dbReference type="SUPFAM" id="SSF56672">
    <property type="entry name" value="DNA/RNA polymerases"/>
    <property type="match status" value="1"/>
</dbReference>
<dbReference type="PANTHER" id="PTHR11076">
    <property type="entry name" value="DNA REPAIR POLYMERASE UMUC / TRANSFERASE FAMILY MEMBER"/>
    <property type="match status" value="1"/>
</dbReference>
<accession>A0A1W6LJ14</accession>
<keyword evidence="7" id="KW-0548">Nucleotidyltransferase</keyword>
<dbReference type="AlphaFoldDB" id="A0A1W6LJ14"/>
<dbReference type="STRING" id="1941349.STSP1_00100"/>
<dbReference type="Pfam" id="PF11799">
    <property type="entry name" value="IMS_C"/>
    <property type="match status" value="1"/>
</dbReference>
<dbReference type="GO" id="GO:0009432">
    <property type="term" value="P:SOS response"/>
    <property type="evidence" value="ECO:0007669"/>
    <property type="project" value="UniProtKB-KW"/>
</dbReference>
<dbReference type="EC" id="2.7.7.7" evidence="7"/>
<evidence type="ECO:0000313" key="7">
    <source>
        <dbReference type="EMBL" id="ARN55736.1"/>
    </source>
</evidence>
<dbReference type="PROSITE" id="PS50173">
    <property type="entry name" value="UMUC"/>
    <property type="match status" value="1"/>
</dbReference>
<dbReference type="Pfam" id="PF13438">
    <property type="entry name" value="DUF4113"/>
    <property type="match status" value="1"/>
</dbReference>
<proteinExistence type="inferred from homology"/>
<dbReference type="InterPro" id="IPR043128">
    <property type="entry name" value="Rev_trsase/Diguanyl_cyclase"/>
</dbReference>
<dbReference type="GO" id="GO:0003887">
    <property type="term" value="F:DNA-directed DNA polymerase activity"/>
    <property type="evidence" value="ECO:0007669"/>
    <property type="project" value="UniProtKB-EC"/>
</dbReference>
<dbReference type="GO" id="GO:0042276">
    <property type="term" value="P:error-prone translesion synthesis"/>
    <property type="evidence" value="ECO:0007669"/>
    <property type="project" value="TreeGrafter"/>
</dbReference>
<keyword evidence="3" id="KW-0741">SOS mutagenesis</keyword>
<dbReference type="InterPro" id="IPR001126">
    <property type="entry name" value="UmuC"/>
</dbReference>
<evidence type="ECO:0000256" key="5">
    <source>
        <dbReference type="ARBA" id="ARBA00023236"/>
    </source>
</evidence>
<dbReference type="Gene3D" id="3.30.70.270">
    <property type="match status" value="1"/>
</dbReference>
<evidence type="ECO:0000256" key="3">
    <source>
        <dbReference type="ARBA" id="ARBA00023199"/>
    </source>
</evidence>
<dbReference type="RefSeq" id="WP_085754467.1">
    <property type="nucleotide sequence ID" value="NZ_CP021023.1"/>
</dbReference>
<dbReference type="InterPro" id="IPR043502">
    <property type="entry name" value="DNA/RNA_pol_sf"/>
</dbReference>
<dbReference type="InterPro" id="IPR017961">
    <property type="entry name" value="DNA_pol_Y-fam_little_finger"/>
</dbReference>
<gene>
    <name evidence="7" type="primary">dinB</name>
    <name evidence="7" type="ORF">STSP1_00100</name>
</gene>
<keyword evidence="7" id="KW-0808">Transferase</keyword>
<dbReference type="EMBL" id="CP021023">
    <property type="protein sequence ID" value="ARN55736.1"/>
    <property type="molecule type" value="Genomic_DNA"/>
</dbReference>
<dbReference type="InterPro" id="IPR050116">
    <property type="entry name" value="DNA_polymerase-Y"/>
</dbReference>
<evidence type="ECO:0000256" key="1">
    <source>
        <dbReference type="ARBA" id="ARBA00010945"/>
    </source>
</evidence>
<reference evidence="8" key="1">
    <citation type="submission" date="2017-04" db="EMBL/GenBank/DDBJ databases">
        <title>Comparative genomics and description of representatives of a novel lineage of planctomycetes thriving in anoxic sediments.</title>
        <authorList>
            <person name="Spring S."/>
            <person name="Bunk B."/>
            <person name="Sproer C."/>
        </authorList>
    </citation>
    <scope>NUCLEOTIDE SEQUENCE [LARGE SCALE GENOMIC DNA]</scope>
    <source>
        <strain evidence="8">ST-PulAB-D4</strain>
    </source>
</reference>
<protein>
    <submittedName>
        <fullName evidence="7">DNA polymerase IV</fullName>
        <ecNumber evidence="7">2.7.7.7</ecNumber>
    </submittedName>
</protein>
<evidence type="ECO:0000256" key="2">
    <source>
        <dbReference type="ARBA" id="ARBA00022763"/>
    </source>
</evidence>
<dbReference type="InterPro" id="IPR025188">
    <property type="entry name" value="DUF4113"/>
</dbReference>
<dbReference type="Pfam" id="PF00817">
    <property type="entry name" value="IMS"/>
    <property type="match status" value="1"/>
</dbReference>
<comment type="similarity">
    <text evidence="1">Belongs to the DNA polymerase type-Y family.</text>
</comment>
<evidence type="ECO:0000256" key="4">
    <source>
        <dbReference type="ARBA" id="ARBA00023204"/>
    </source>
</evidence>
<organism evidence="7 8">
    <name type="scientific">Sedimentisphaera salicampi</name>
    <dbReference type="NCBI Taxonomy" id="1941349"/>
    <lineage>
        <taxon>Bacteria</taxon>
        <taxon>Pseudomonadati</taxon>
        <taxon>Planctomycetota</taxon>
        <taxon>Phycisphaerae</taxon>
        <taxon>Sedimentisphaerales</taxon>
        <taxon>Sedimentisphaeraceae</taxon>
        <taxon>Sedimentisphaera</taxon>
    </lineage>
</organism>
<sequence length="429" mass="47720">MGSGNKRNTQALGNLFAIIDCNNFYVSCERVFRPDMRRRPVVVLSNNDGCIVARSNEAKSLGIAMGTPYFKAKKLLRDNNAGVFSSNYTLYADMSERVMEIIEMFCPECEIYSIDEAFVSLCGLQEKPEIWARRLRKTILSWTGIPVSIGIAETKTLAKIAGRTAKKSAGGVFILPEDPEKRKGILEGVKIDDIWGVGRRLGFKLKNLGAGNALDLSRMKPETARRRFSVNMERTVLELGGEPCFSLELAPPAKKAITVSRTFGRPVSSLKELKEAVSFYAVRACEKLRAQNSRAEILTVFANTNRFSGNAYFGKEVRVLESPTLQTSEIIKEAESCAEKIFRQEKRFVKAGVILSGLLPLNCSGPGLFDASGRKQEEKLMKTIDKINQFNDAGITWASAGLEKPWKTAANRRSPRYTTCWKELPMAKA</sequence>
<dbReference type="KEGG" id="pbp:STSP1_00100"/>
<dbReference type="Gene3D" id="3.30.1490.100">
    <property type="entry name" value="DNA polymerase, Y-family, little finger domain"/>
    <property type="match status" value="1"/>
</dbReference>
<keyword evidence="8" id="KW-1185">Reference proteome</keyword>
<evidence type="ECO:0000259" key="6">
    <source>
        <dbReference type="PROSITE" id="PS50173"/>
    </source>
</evidence>
<dbReference type="GO" id="GO:0006281">
    <property type="term" value="P:DNA repair"/>
    <property type="evidence" value="ECO:0007669"/>
    <property type="project" value="UniProtKB-KW"/>
</dbReference>
<dbReference type="InterPro" id="IPR036775">
    <property type="entry name" value="DNA_pol_Y-fam_lit_finger_sf"/>
</dbReference>
<dbReference type="Proteomes" id="UP000193334">
    <property type="component" value="Chromosome"/>
</dbReference>
<dbReference type="CDD" id="cd01700">
    <property type="entry name" value="PolY_Pol_V_umuC"/>
    <property type="match status" value="1"/>
</dbReference>
<evidence type="ECO:0000313" key="8">
    <source>
        <dbReference type="Proteomes" id="UP000193334"/>
    </source>
</evidence>
<dbReference type="GO" id="GO:0003684">
    <property type="term" value="F:damaged DNA binding"/>
    <property type="evidence" value="ECO:0007669"/>
    <property type="project" value="InterPro"/>
</dbReference>
<keyword evidence="4" id="KW-0234">DNA repair</keyword>
<dbReference type="GO" id="GO:0005829">
    <property type="term" value="C:cytosol"/>
    <property type="evidence" value="ECO:0007669"/>
    <property type="project" value="TreeGrafter"/>
</dbReference>
<dbReference type="Gene3D" id="3.40.1170.60">
    <property type="match status" value="1"/>
</dbReference>